<keyword evidence="4" id="KW-0812">Transmembrane</keyword>
<dbReference type="PANTHER" id="PTHR14949:SF56">
    <property type="entry name" value="EGF-LIKE-DOMAIN, MULTIPLE 7"/>
    <property type="match status" value="1"/>
</dbReference>
<accession>A0A8S3SYB4</accession>
<evidence type="ECO:0000256" key="1">
    <source>
        <dbReference type="ARBA" id="ARBA00022729"/>
    </source>
</evidence>
<dbReference type="CDD" id="cd00054">
    <property type="entry name" value="EGF_CA"/>
    <property type="match status" value="2"/>
</dbReference>
<feature type="disulfide bond" evidence="3">
    <location>
        <begin position="149"/>
        <end position="158"/>
    </location>
</feature>
<dbReference type="PANTHER" id="PTHR14949">
    <property type="entry name" value="EGF-LIKE-DOMAIN, MULTIPLE 7, 8"/>
    <property type="match status" value="1"/>
</dbReference>
<sequence length="1194" mass="136621">MQVLQNQAEVMVICISQINMAQISSRFIGILLFSSLYYISNGNYCRRQKAIWYTETVCTCWFWWSCTHYRSVSRVSYTYERYCCPGWQGYSCQTPICSPSCQNGGTCVSPFKCSCPSGYKGDICTGLADCSHTKPCYPGTCYGGRGCECTIGFTGRTCLTLNSDKFKPLIERINSTFTYHSFTKNRDVYNYMADATNRIDGDIVWTNQNKFNQLEFDLEAYLDTETVFPNNPPVPSYITEARLGIVAASVKIIHEKLRRGERYIANETTLTCSGVSDVQPISDKSFKCYKKEPYIIQFDSGDRYKLKYSITTGGFRKLRNTYLRTQTYSGISEENSMEFWFDYDEPNHCTEDYSCTSNESPLQLEEDITKELPENPTKFPTYEPKDPGVYSVIIEVNDRANNSKYARRFVIYDKTSEISTSEIHRLYATSASNDTNFSWKTKFDKNIDLSWTSHFLNEVHEKGHFLTKILDYTPRLSDNIDRVDYKKILPKFDDTEGARNKMAITNINSIVRFETNHGKVSTKIPQHGWVSVSPIRENFSFTLDEIQIQDGDSHQFWVRAFDIMGNTKVDSTVVHFDSSEPLIYEPKIRLNLKDGKYPFSSSVVVSAKDEHSGIKKVSFKFKIKHTDEVRSEHMFDMLIKTREYCNKLPKECYCVRMGDCFMIDTKLEINNCWMKVPIDDIGNDVYVLEITVFNSAMLQSSITKEIGMVRNINGVQDYFSPSNITVLKTTDTSVSIKWIQAPTCYERAGIWIILFRPDNSTKIFKVHKEATTFDLTGLSATTSYWFKMTTYYGNDTHYVSSSVPTKFAFVTTEEEVGLSSGGVGGLVAGFLLLLIVVIVVLVFLGRTGRLQPAKQQVTAGIRTIRNTIRERRATPSGINYRAFVSKEYDDIYFYGGMDIKGEKSWILSRKDISLESELTRGRFAIIYLAQYYTHQEAIKVVAKALKDEQGKFFSNELKSKRAGRFSNLTTSLLSDIDITEDESEVDVSNSEDVLGLNNFTYSEADDIDLDDEDEATLLDETITDLPESIKNKYKLQEQTVSILIQPDKTIDHVDKNKTVCEKEATIAPTDVNKNFMKTTDDNKEKILDQIEKVDGEIKETEVKVNDEERPEIEKVTGKIDYEAERKYFDIQSPEVRDIINQWESKGIQDPNTNLSFASNIRSKNHIKKGMLEGTHLTCIWLQESVEAEKTAHHQ</sequence>
<reference evidence="7" key="1">
    <citation type="submission" date="2021-03" db="EMBL/GenBank/DDBJ databases">
        <authorList>
            <person name="Bekaert M."/>
        </authorList>
    </citation>
    <scope>NUCLEOTIDE SEQUENCE</scope>
</reference>
<dbReference type="SUPFAM" id="SSF57184">
    <property type="entry name" value="Growth factor receptor domain"/>
    <property type="match status" value="1"/>
</dbReference>
<dbReference type="InterPro" id="IPR009030">
    <property type="entry name" value="Growth_fac_rcpt_cys_sf"/>
</dbReference>
<dbReference type="InterPro" id="IPR013783">
    <property type="entry name" value="Ig-like_fold"/>
</dbReference>
<dbReference type="OrthoDB" id="10060424at2759"/>
<dbReference type="GO" id="GO:0005102">
    <property type="term" value="F:signaling receptor binding"/>
    <property type="evidence" value="ECO:0007669"/>
    <property type="project" value="TreeGrafter"/>
</dbReference>
<dbReference type="Gene3D" id="2.60.40.10">
    <property type="entry name" value="Immunoglobulins"/>
    <property type="match status" value="1"/>
</dbReference>
<name>A0A8S3SYB4_MYTED</name>
<evidence type="ECO:0000313" key="8">
    <source>
        <dbReference type="Proteomes" id="UP000683360"/>
    </source>
</evidence>
<dbReference type="InterPro" id="IPR050969">
    <property type="entry name" value="Dev_Signal_Modulators"/>
</dbReference>
<feature type="disulfide bond" evidence="3">
    <location>
        <begin position="97"/>
        <end position="107"/>
    </location>
</feature>
<proteinExistence type="predicted"/>
<keyword evidence="4" id="KW-0472">Membrane</keyword>
<dbReference type="Gene3D" id="2.10.25.10">
    <property type="entry name" value="Laminin"/>
    <property type="match status" value="1"/>
</dbReference>
<evidence type="ECO:0000256" key="4">
    <source>
        <dbReference type="SAM" id="Phobius"/>
    </source>
</evidence>
<dbReference type="PROSITE" id="PS00022">
    <property type="entry name" value="EGF_1"/>
    <property type="match status" value="2"/>
</dbReference>
<dbReference type="InterPro" id="IPR003961">
    <property type="entry name" value="FN3_dom"/>
</dbReference>
<evidence type="ECO:0000313" key="7">
    <source>
        <dbReference type="EMBL" id="CAG2221734.1"/>
    </source>
</evidence>
<dbReference type="CDD" id="cd00063">
    <property type="entry name" value="FN3"/>
    <property type="match status" value="1"/>
</dbReference>
<feature type="domain" description="EGF-like" evidence="5">
    <location>
        <begin position="126"/>
        <end position="159"/>
    </location>
</feature>
<protein>
    <submittedName>
        <fullName evidence="7">Uncharacterized protein</fullName>
    </submittedName>
</protein>
<comment type="caution">
    <text evidence="3">Lacks conserved residue(s) required for the propagation of feature annotation.</text>
</comment>
<keyword evidence="8" id="KW-1185">Reference proteome</keyword>
<evidence type="ECO:0000256" key="2">
    <source>
        <dbReference type="ARBA" id="ARBA00023157"/>
    </source>
</evidence>
<feature type="disulfide bond" evidence="3">
    <location>
        <begin position="115"/>
        <end position="124"/>
    </location>
</feature>
<dbReference type="InterPro" id="IPR036116">
    <property type="entry name" value="FN3_sf"/>
</dbReference>
<dbReference type="Pfam" id="PF00041">
    <property type="entry name" value="fn3"/>
    <property type="match status" value="1"/>
</dbReference>
<dbReference type="EMBL" id="CAJPWZ010001693">
    <property type="protein sequence ID" value="CAG2221734.1"/>
    <property type="molecule type" value="Genomic_DNA"/>
</dbReference>
<keyword evidence="3" id="KW-0245">EGF-like domain</keyword>
<feature type="domain" description="EGF-like" evidence="5">
    <location>
        <begin position="93"/>
        <end position="125"/>
    </location>
</feature>
<keyword evidence="4" id="KW-1133">Transmembrane helix</keyword>
<evidence type="ECO:0000256" key="3">
    <source>
        <dbReference type="PROSITE-ProRule" id="PRU00076"/>
    </source>
</evidence>
<dbReference type="GO" id="GO:0005576">
    <property type="term" value="C:extracellular region"/>
    <property type="evidence" value="ECO:0007669"/>
    <property type="project" value="TreeGrafter"/>
</dbReference>
<dbReference type="AlphaFoldDB" id="A0A8S3SYB4"/>
<dbReference type="PROSITE" id="PS50853">
    <property type="entry name" value="FN3"/>
    <property type="match status" value="1"/>
</dbReference>
<dbReference type="PROSITE" id="PS50026">
    <property type="entry name" value="EGF_3"/>
    <property type="match status" value="2"/>
</dbReference>
<dbReference type="InterPro" id="IPR000742">
    <property type="entry name" value="EGF"/>
</dbReference>
<dbReference type="GO" id="GO:0009986">
    <property type="term" value="C:cell surface"/>
    <property type="evidence" value="ECO:0007669"/>
    <property type="project" value="TreeGrafter"/>
</dbReference>
<keyword evidence="1" id="KW-0732">Signal</keyword>
<dbReference type="Proteomes" id="UP000683360">
    <property type="component" value="Unassembled WGS sequence"/>
</dbReference>
<dbReference type="PROSITE" id="PS01186">
    <property type="entry name" value="EGF_2"/>
    <property type="match status" value="2"/>
</dbReference>
<dbReference type="SUPFAM" id="SSF49265">
    <property type="entry name" value="Fibronectin type III"/>
    <property type="match status" value="1"/>
</dbReference>
<gene>
    <name evidence="7" type="ORF">MEDL_35131</name>
</gene>
<dbReference type="SMART" id="SM00181">
    <property type="entry name" value="EGF"/>
    <property type="match status" value="2"/>
</dbReference>
<evidence type="ECO:0000259" key="6">
    <source>
        <dbReference type="PROSITE" id="PS50853"/>
    </source>
</evidence>
<feature type="transmembrane region" description="Helical" evidence="4">
    <location>
        <begin position="823"/>
        <end position="844"/>
    </location>
</feature>
<keyword evidence="2 3" id="KW-1015">Disulfide bond</keyword>
<feature type="domain" description="Fibronectin type-III" evidence="6">
    <location>
        <begin position="720"/>
        <end position="815"/>
    </location>
</feature>
<comment type="caution">
    <text evidence="7">The sequence shown here is derived from an EMBL/GenBank/DDBJ whole genome shotgun (WGS) entry which is preliminary data.</text>
</comment>
<organism evidence="7 8">
    <name type="scientific">Mytilus edulis</name>
    <name type="common">Blue mussel</name>
    <dbReference type="NCBI Taxonomy" id="6550"/>
    <lineage>
        <taxon>Eukaryota</taxon>
        <taxon>Metazoa</taxon>
        <taxon>Spiralia</taxon>
        <taxon>Lophotrochozoa</taxon>
        <taxon>Mollusca</taxon>
        <taxon>Bivalvia</taxon>
        <taxon>Autobranchia</taxon>
        <taxon>Pteriomorphia</taxon>
        <taxon>Mytilida</taxon>
        <taxon>Mytiloidea</taxon>
        <taxon>Mytilidae</taxon>
        <taxon>Mytilinae</taxon>
        <taxon>Mytilus</taxon>
    </lineage>
</organism>
<evidence type="ECO:0000259" key="5">
    <source>
        <dbReference type="PROSITE" id="PS50026"/>
    </source>
</evidence>